<evidence type="ECO:0000256" key="1">
    <source>
        <dbReference type="SAM" id="MobiDB-lite"/>
    </source>
</evidence>
<keyword evidence="2" id="KW-0472">Membrane</keyword>
<dbReference type="AlphaFoldDB" id="A0A6B3NJS2"/>
<dbReference type="SUPFAM" id="SSF48452">
    <property type="entry name" value="TPR-like"/>
    <property type="match status" value="1"/>
</dbReference>
<evidence type="ECO:0000313" key="3">
    <source>
        <dbReference type="EMBL" id="NER29468.1"/>
    </source>
</evidence>
<gene>
    <name evidence="3" type="ORF">F6J89_18040</name>
</gene>
<accession>A0A6B3NJS2</accession>
<organism evidence="3">
    <name type="scientific">Symploca sp. SIO1C4</name>
    <dbReference type="NCBI Taxonomy" id="2607765"/>
    <lineage>
        <taxon>Bacteria</taxon>
        <taxon>Bacillati</taxon>
        <taxon>Cyanobacteriota</taxon>
        <taxon>Cyanophyceae</taxon>
        <taxon>Coleofasciculales</taxon>
        <taxon>Coleofasciculaceae</taxon>
        <taxon>Symploca</taxon>
    </lineage>
</organism>
<comment type="caution">
    <text evidence="3">The sequence shown here is derived from an EMBL/GenBank/DDBJ whole genome shotgun (WGS) entry which is preliminary data.</text>
</comment>
<sequence>MYHPSRNVSSENKEKFAIEYQAGRAAFERGEYRVAIQRLLAAIAMINRNSPIGGEAQIWLVTAYEAAGQKTEAVTLCEQLSKHPDFDTRKQGKRLLYILQAPQLTRPAEWMIKIPDLGKITDTEPKNIRGSGNFTSTKSTSRPTPEPELIDPNLINTKDNQFIWLSLIALALTVGGLIWFGA</sequence>
<reference evidence="3" key="1">
    <citation type="submission" date="2019-11" db="EMBL/GenBank/DDBJ databases">
        <title>Genomic insights into an expanded diversity of filamentous marine cyanobacteria reveals the extraordinary biosynthetic potential of Moorea and Okeania.</title>
        <authorList>
            <person name="Ferreira Leao T."/>
            <person name="Wang M."/>
            <person name="Moss N."/>
            <person name="Da Silva R."/>
            <person name="Sanders J."/>
            <person name="Nurk S."/>
            <person name="Gurevich A."/>
            <person name="Humphrey G."/>
            <person name="Reher R."/>
            <person name="Zhu Q."/>
            <person name="Belda-Ferre P."/>
            <person name="Glukhov E."/>
            <person name="Rex R."/>
            <person name="Dorrestein P.C."/>
            <person name="Knight R."/>
            <person name="Pevzner P."/>
            <person name="Gerwick W.H."/>
            <person name="Gerwick L."/>
        </authorList>
    </citation>
    <scope>NUCLEOTIDE SEQUENCE</scope>
    <source>
        <strain evidence="3">SIO1C4</strain>
    </source>
</reference>
<keyword evidence="2" id="KW-1133">Transmembrane helix</keyword>
<keyword evidence="2" id="KW-0812">Transmembrane</keyword>
<protein>
    <recommendedName>
        <fullName evidence="4">Tetratricopeptide repeat protein</fullName>
    </recommendedName>
</protein>
<evidence type="ECO:0008006" key="4">
    <source>
        <dbReference type="Google" id="ProtNLM"/>
    </source>
</evidence>
<feature type="region of interest" description="Disordered" evidence="1">
    <location>
        <begin position="124"/>
        <end position="152"/>
    </location>
</feature>
<dbReference type="PANTHER" id="PTHR36761:SF2">
    <property type="entry name" value="ORF03 PROTEIN"/>
    <property type="match status" value="1"/>
</dbReference>
<dbReference type="PANTHER" id="PTHR36761">
    <property type="entry name" value="ORF03 PROTEIN"/>
    <property type="match status" value="1"/>
</dbReference>
<dbReference type="Gene3D" id="1.25.40.10">
    <property type="entry name" value="Tetratricopeptide repeat domain"/>
    <property type="match status" value="1"/>
</dbReference>
<proteinExistence type="predicted"/>
<name>A0A6B3NJS2_9CYAN</name>
<feature type="compositionally biased region" description="Polar residues" evidence="1">
    <location>
        <begin position="130"/>
        <end position="143"/>
    </location>
</feature>
<dbReference type="InterPro" id="IPR011990">
    <property type="entry name" value="TPR-like_helical_dom_sf"/>
</dbReference>
<dbReference type="EMBL" id="JAAHFQ010000373">
    <property type="protein sequence ID" value="NER29468.1"/>
    <property type="molecule type" value="Genomic_DNA"/>
</dbReference>
<feature type="transmembrane region" description="Helical" evidence="2">
    <location>
        <begin position="162"/>
        <end position="181"/>
    </location>
</feature>
<evidence type="ECO:0000256" key="2">
    <source>
        <dbReference type="SAM" id="Phobius"/>
    </source>
</evidence>